<evidence type="ECO:0000313" key="7">
    <source>
        <dbReference type="Proteomes" id="UP000177622"/>
    </source>
</evidence>
<evidence type="ECO:0000256" key="4">
    <source>
        <dbReference type="SAM" id="MobiDB-lite"/>
    </source>
</evidence>
<dbReference type="PANTHER" id="PTHR34997">
    <property type="entry name" value="AM15"/>
    <property type="match status" value="1"/>
</dbReference>
<proteinExistence type="predicted"/>
<dbReference type="InterPro" id="IPR018392">
    <property type="entry name" value="LysM"/>
</dbReference>
<keyword evidence="7" id="KW-1185">Reference proteome</keyword>
<evidence type="ECO:0000256" key="3">
    <source>
        <dbReference type="ARBA" id="ARBA00023026"/>
    </source>
</evidence>
<organism evidence="6 7">
    <name type="scientific">Penicillium arizonense</name>
    <dbReference type="NCBI Taxonomy" id="1835702"/>
    <lineage>
        <taxon>Eukaryota</taxon>
        <taxon>Fungi</taxon>
        <taxon>Dikarya</taxon>
        <taxon>Ascomycota</taxon>
        <taxon>Pezizomycotina</taxon>
        <taxon>Eurotiomycetes</taxon>
        <taxon>Eurotiomycetidae</taxon>
        <taxon>Eurotiales</taxon>
        <taxon>Aspergillaceae</taxon>
        <taxon>Penicillium</taxon>
    </lineage>
</organism>
<dbReference type="EMBL" id="LXJU01000017">
    <property type="protein sequence ID" value="OGE50354.1"/>
    <property type="molecule type" value="Genomic_DNA"/>
</dbReference>
<evidence type="ECO:0000256" key="2">
    <source>
        <dbReference type="ARBA" id="ARBA00022729"/>
    </source>
</evidence>
<dbReference type="STRING" id="1835702.A0A1F5LAW3"/>
<evidence type="ECO:0000256" key="1">
    <source>
        <dbReference type="ARBA" id="ARBA00022669"/>
    </source>
</evidence>
<keyword evidence="2" id="KW-0732">Signal</keyword>
<dbReference type="CDD" id="cd00118">
    <property type="entry name" value="LysM"/>
    <property type="match status" value="1"/>
</dbReference>
<gene>
    <name evidence="6" type="ORF">PENARI_c017G08337</name>
</gene>
<protein>
    <recommendedName>
        <fullName evidence="5">LysM domain-containing protein</fullName>
    </recommendedName>
</protein>
<sequence>MSTSSPSTALTTPATSNSSISATNTTTTLYSTLSYNTTSDPVTITDSEWPPIQTQTGQPSYCNNWYQANQVDDCSSIVFNNNTWMDAEDFLELNPAVATDLNELQYNCDFLIVSLMDISAPAAMKATFVASATLAGIATDCQEYYITEDGDTCESITGIVSTCTARYQADDGDDCDLIVEKRISVPGTPTTRTVTAPALATPTTPANTVSTCENYWLVGTNYRLVFFNCYYHIRTYNCHVYFSHRCNTLSNSNGDGEWLHPMLEPIMTATTSPWMRELHLMTFYTWNPAVKSYCSGLHSGVFVCIGKTGYATTITSGDPTPATPTPTQTGMATVCLRFYDVNSGDSCYNIASDAGVALTDFYSWNPALVFYLCVYRNIWTDYYNYQWTSCGCIGDKYIVVSGQI</sequence>
<name>A0A1F5LAW3_PENAI</name>
<reference evidence="6 7" key="1">
    <citation type="journal article" date="2016" name="Sci. Rep.">
        <title>Penicillium arizonense, a new, genome sequenced fungal species, reveals a high chemical diversity in secreted metabolites.</title>
        <authorList>
            <person name="Grijseels S."/>
            <person name="Nielsen J.C."/>
            <person name="Randelovic M."/>
            <person name="Nielsen J."/>
            <person name="Nielsen K.F."/>
            <person name="Workman M."/>
            <person name="Frisvad J.C."/>
        </authorList>
    </citation>
    <scope>NUCLEOTIDE SEQUENCE [LARGE SCALE GENOMIC DNA]</scope>
    <source>
        <strain evidence="6 7">CBS 141311</strain>
    </source>
</reference>
<dbReference type="PROSITE" id="PS51782">
    <property type="entry name" value="LYSM"/>
    <property type="match status" value="1"/>
</dbReference>
<dbReference type="InterPro" id="IPR036779">
    <property type="entry name" value="LysM_dom_sf"/>
</dbReference>
<dbReference type="Gene3D" id="3.10.350.10">
    <property type="entry name" value="LysM domain"/>
    <property type="match status" value="1"/>
</dbReference>
<dbReference type="GeneID" id="34579111"/>
<dbReference type="PANTHER" id="PTHR34997:SF2">
    <property type="entry name" value="LYSM DOMAIN-CONTAINING PROTEIN-RELATED"/>
    <property type="match status" value="1"/>
</dbReference>
<evidence type="ECO:0000259" key="5">
    <source>
        <dbReference type="PROSITE" id="PS51782"/>
    </source>
</evidence>
<feature type="region of interest" description="Disordered" evidence="4">
    <location>
        <begin position="1"/>
        <end position="20"/>
    </location>
</feature>
<dbReference type="RefSeq" id="XP_022485802.1">
    <property type="nucleotide sequence ID" value="XM_022634377.1"/>
</dbReference>
<dbReference type="SUPFAM" id="SSF54106">
    <property type="entry name" value="LysM domain"/>
    <property type="match status" value="1"/>
</dbReference>
<feature type="domain" description="LysM" evidence="5">
    <location>
        <begin position="337"/>
        <end position="386"/>
    </location>
</feature>
<dbReference type="GO" id="GO:0008061">
    <property type="term" value="F:chitin binding"/>
    <property type="evidence" value="ECO:0007669"/>
    <property type="project" value="UniProtKB-KW"/>
</dbReference>
<keyword evidence="1" id="KW-0147">Chitin-binding</keyword>
<comment type="caution">
    <text evidence="6">The sequence shown here is derived from an EMBL/GenBank/DDBJ whole genome shotgun (WGS) entry which is preliminary data.</text>
</comment>
<evidence type="ECO:0000313" key="6">
    <source>
        <dbReference type="EMBL" id="OGE50354.1"/>
    </source>
</evidence>
<accession>A0A1F5LAW3</accession>
<dbReference type="Proteomes" id="UP000177622">
    <property type="component" value="Unassembled WGS sequence"/>
</dbReference>
<dbReference type="InterPro" id="IPR052210">
    <property type="entry name" value="LysM1-like"/>
</dbReference>
<keyword evidence="3" id="KW-0843">Virulence</keyword>
<dbReference type="AlphaFoldDB" id="A0A1F5LAW3"/>
<dbReference type="OrthoDB" id="5985073at2759"/>
<dbReference type="Pfam" id="PF01476">
    <property type="entry name" value="LysM"/>
    <property type="match status" value="1"/>
</dbReference>